<dbReference type="SUPFAM" id="SSF51011">
    <property type="entry name" value="Glycosyl hydrolase domain"/>
    <property type="match status" value="1"/>
</dbReference>
<dbReference type="Proteomes" id="UP000585721">
    <property type="component" value="Unassembled WGS sequence"/>
</dbReference>
<dbReference type="InterPro" id="IPR013783">
    <property type="entry name" value="Ig-like_fold"/>
</dbReference>
<dbReference type="AlphaFoldDB" id="A0A841GAV9"/>
<comment type="caution">
    <text evidence="6">The sequence shown here is derived from an EMBL/GenBank/DDBJ whole genome shotgun (WGS) entry which is preliminary data.</text>
</comment>
<reference evidence="6 7" key="1">
    <citation type="submission" date="2020-08" db="EMBL/GenBank/DDBJ databases">
        <title>Genomic Encyclopedia of Type Strains, Phase IV (KMG-IV): sequencing the most valuable type-strain genomes for metagenomic binning, comparative biology and taxonomic classification.</title>
        <authorList>
            <person name="Goeker M."/>
        </authorList>
    </citation>
    <scope>NUCLEOTIDE SEQUENCE [LARGE SCALE GENOMIC DNA]</scope>
    <source>
        <strain evidence="6 7">DSM 22975</strain>
    </source>
</reference>
<name>A0A841GAV9_9GAMM</name>
<dbReference type="Gene3D" id="2.60.40.10">
    <property type="entry name" value="Immunoglobulins"/>
    <property type="match status" value="1"/>
</dbReference>
<sequence>MTSRKISAGHCRQLGATPEAHGTNFAIWGRLAKSMELLLFSSEKDEQPDVIPLTSEEHRSGYYWHVHVGGVGAGQLYAWRVKDVLVTLPGNRFDPEKALLDPYGHRIVLGDSYNRQCSSAHGSNLHCCAKNVVTDLRHYDWEDDHFPRHALSRSVIYEMHVGGFTKDPSSGLPDYLRGTYAGVIKKIPYLQELGVTAVELLPVFQFDPQDARPGKQNYWGYSPMGFFAPHAEYASDGSHLGVLNEFRDMVKALHKVNIEVILDVVYNHTAEGGDDGPVFCFRGLDNDAFYTLDEQFHSTNYSGCGNTLDASHPMTKKMITDSLRFWREEMHIDGFRFDLAAILSRDGFGQPMNDPPTIRTIDGDYSLADTKLFAEAWDAGGLYLVGRMAGDRWREWNGRFRDDVRRFIKGDNGMVSAFATRLIGSPDIYHPEFSDPYKSLNFITCHDGFTLWDLVSYNRKHNEANGEHNRDGSNDNHSWNHGTEGPSDDPALNALRLRQAKNLFLINLMSVGTPMILMGDEILRTQSGNNNVYCQDNPLSWMNWKPGLHGREMQRFVTELMRYRSVLKEEPRFFFSLEQALVSANVDWHGALPFQPDWSENSHSLGLTAYDTGHGVDVYAFFNAWWEPLTLTLPAPPHYPAGNWKRVVDTGLLPPEDITPLGCEYAVIHASEYRVAPRSVLILVCRTPFNPPVKKEP</sequence>
<protein>
    <submittedName>
        <fullName evidence="6">Glycogen operon protein</fullName>
        <ecNumber evidence="6">3.2.1.-</ecNumber>
    </submittedName>
</protein>
<feature type="compositionally biased region" description="Basic and acidic residues" evidence="4">
    <location>
        <begin position="463"/>
        <end position="474"/>
    </location>
</feature>
<dbReference type="CDD" id="cd11326">
    <property type="entry name" value="AmyAc_Glg_debranch"/>
    <property type="match status" value="1"/>
</dbReference>
<dbReference type="InterPro" id="IPR004193">
    <property type="entry name" value="Glyco_hydro_13_N"/>
</dbReference>
<dbReference type="InterPro" id="IPR017853">
    <property type="entry name" value="GH"/>
</dbReference>
<evidence type="ECO:0000256" key="4">
    <source>
        <dbReference type="SAM" id="MobiDB-lite"/>
    </source>
</evidence>
<dbReference type="InterPro" id="IPR048650">
    <property type="entry name" value="ISOA1-3-like_C"/>
</dbReference>
<dbReference type="EMBL" id="JACHGR010000007">
    <property type="protein sequence ID" value="MBB6056198.1"/>
    <property type="molecule type" value="Genomic_DNA"/>
</dbReference>
<dbReference type="Gene3D" id="2.60.40.1180">
    <property type="entry name" value="Golgi alpha-mannosidase II"/>
    <property type="match status" value="1"/>
</dbReference>
<evidence type="ECO:0000259" key="5">
    <source>
        <dbReference type="SMART" id="SM00642"/>
    </source>
</evidence>
<dbReference type="InterPro" id="IPR014756">
    <property type="entry name" value="Ig_E-set"/>
</dbReference>
<evidence type="ECO:0000256" key="3">
    <source>
        <dbReference type="ARBA" id="ARBA00023295"/>
    </source>
</evidence>
<keyword evidence="7" id="KW-1185">Reference proteome</keyword>
<comment type="similarity">
    <text evidence="1">Belongs to the glycosyl hydrolase 13 family.</text>
</comment>
<dbReference type="InterPro" id="IPR044505">
    <property type="entry name" value="GlgX_Isoamylase_N_E_set"/>
</dbReference>
<dbReference type="GO" id="GO:0019156">
    <property type="term" value="F:isoamylase activity"/>
    <property type="evidence" value="ECO:0007669"/>
    <property type="project" value="UniProtKB-ARBA"/>
</dbReference>
<evidence type="ECO:0000256" key="1">
    <source>
        <dbReference type="ARBA" id="ARBA00008061"/>
    </source>
</evidence>
<dbReference type="GO" id="GO:0005975">
    <property type="term" value="P:carbohydrate metabolic process"/>
    <property type="evidence" value="ECO:0007669"/>
    <property type="project" value="InterPro"/>
</dbReference>
<keyword evidence="3 6" id="KW-0326">Glycosidase</keyword>
<accession>A0A841GAV9</accession>
<dbReference type="Pfam" id="PF02922">
    <property type="entry name" value="CBM_48"/>
    <property type="match status" value="1"/>
</dbReference>
<gene>
    <name evidence="6" type="ORF">HNR75_002130</name>
</gene>
<dbReference type="RefSeq" id="WP_188026928.1">
    <property type="nucleotide sequence ID" value="NZ_JACHGR010000007.1"/>
</dbReference>
<organism evidence="6 7">
    <name type="scientific">Tolumonas osonensis</name>
    <dbReference type="NCBI Taxonomy" id="675874"/>
    <lineage>
        <taxon>Bacteria</taxon>
        <taxon>Pseudomonadati</taxon>
        <taxon>Pseudomonadota</taxon>
        <taxon>Gammaproteobacteria</taxon>
        <taxon>Aeromonadales</taxon>
        <taxon>Aeromonadaceae</taxon>
        <taxon>Tolumonas</taxon>
    </lineage>
</organism>
<dbReference type="CDD" id="cd02856">
    <property type="entry name" value="E_set_GDE_Isoamylase_N"/>
    <property type="match status" value="1"/>
</dbReference>
<evidence type="ECO:0000256" key="2">
    <source>
        <dbReference type="ARBA" id="ARBA00022946"/>
    </source>
</evidence>
<feature type="domain" description="Glycosyl hydrolase family 13 catalytic" evidence="5">
    <location>
        <begin position="158"/>
        <end position="551"/>
    </location>
</feature>
<proteinExistence type="inferred from homology"/>
<keyword evidence="2" id="KW-0809">Transit peptide</keyword>
<dbReference type="PANTHER" id="PTHR43002">
    <property type="entry name" value="GLYCOGEN DEBRANCHING ENZYME"/>
    <property type="match status" value="1"/>
</dbReference>
<evidence type="ECO:0000313" key="7">
    <source>
        <dbReference type="Proteomes" id="UP000585721"/>
    </source>
</evidence>
<dbReference type="EC" id="3.2.1.-" evidence="6"/>
<dbReference type="Gene3D" id="3.20.20.80">
    <property type="entry name" value="Glycosidases"/>
    <property type="match status" value="1"/>
</dbReference>
<dbReference type="InterPro" id="IPR006047">
    <property type="entry name" value="GH13_cat_dom"/>
</dbReference>
<dbReference type="SUPFAM" id="SSF81296">
    <property type="entry name" value="E set domains"/>
    <property type="match status" value="1"/>
</dbReference>
<dbReference type="SUPFAM" id="SSF51445">
    <property type="entry name" value="(Trans)glycosidases"/>
    <property type="match status" value="1"/>
</dbReference>
<feature type="region of interest" description="Disordered" evidence="4">
    <location>
        <begin position="463"/>
        <end position="486"/>
    </location>
</feature>
<evidence type="ECO:0000313" key="6">
    <source>
        <dbReference type="EMBL" id="MBB6056198.1"/>
    </source>
</evidence>
<dbReference type="Pfam" id="PF21156">
    <property type="entry name" value="ISOA1-3_C"/>
    <property type="match status" value="1"/>
</dbReference>
<dbReference type="SMART" id="SM00642">
    <property type="entry name" value="Aamy"/>
    <property type="match status" value="1"/>
</dbReference>
<dbReference type="Pfam" id="PF00128">
    <property type="entry name" value="Alpha-amylase"/>
    <property type="match status" value="1"/>
</dbReference>
<dbReference type="InterPro" id="IPR013780">
    <property type="entry name" value="Glyco_hydro_b"/>
</dbReference>
<keyword evidence="6" id="KW-0378">Hydrolase</keyword>